<sequence length="81" mass="9560">MLKGKQQCTDGVDEDHCEILEYNECDDKNEYRCSNGICIPQEYFLDGENDCPDASDEQYFVFHMAEVIEKARQFIVLYIHR</sequence>
<gene>
    <name evidence="3" type="ORF">TMI583_LOCUS20949</name>
</gene>
<evidence type="ECO:0000256" key="2">
    <source>
        <dbReference type="PROSITE-ProRule" id="PRU00124"/>
    </source>
</evidence>
<name>A0A8S2LL90_9BILA</name>
<dbReference type="CDD" id="cd00112">
    <property type="entry name" value="LDLa"/>
    <property type="match status" value="1"/>
</dbReference>
<dbReference type="SMART" id="SM00192">
    <property type="entry name" value="LDLa"/>
    <property type="match status" value="1"/>
</dbReference>
<accession>A0A8S2LL90</accession>
<protein>
    <submittedName>
        <fullName evidence="3">Uncharacterized protein</fullName>
    </submittedName>
</protein>
<evidence type="ECO:0000313" key="3">
    <source>
        <dbReference type="EMBL" id="CAF3909172.1"/>
    </source>
</evidence>
<dbReference type="Proteomes" id="UP000682733">
    <property type="component" value="Unassembled WGS sequence"/>
</dbReference>
<keyword evidence="1 2" id="KW-1015">Disulfide bond</keyword>
<dbReference type="Pfam" id="PF00057">
    <property type="entry name" value="Ldl_recept_a"/>
    <property type="match status" value="1"/>
</dbReference>
<dbReference type="InterPro" id="IPR036055">
    <property type="entry name" value="LDL_receptor-like_sf"/>
</dbReference>
<evidence type="ECO:0000313" key="4">
    <source>
        <dbReference type="Proteomes" id="UP000682733"/>
    </source>
</evidence>
<evidence type="ECO:0000256" key="1">
    <source>
        <dbReference type="ARBA" id="ARBA00023157"/>
    </source>
</evidence>
<comment type="caution">
    <text evidence="2">Lacks conserved residue(s) required for the propagation of feature annotation.</text>
</comment>
<reference evidence="3" key="1">
    <citation type="submission" date="2021-02" db="EMBL/GenBank/DDBJ databases">
        <authorList>
            <person name="Nowell W R."/>
        </authorList>
    </citation>
    <scope>NUCLEOTIDE SEQUENCE</scope>
</reference>
<proteinExistence type="predicted"/>
<dbReference type="InterPro" id="IPR002172">
    <property type="entry name" value="LDrepeatLR_classA_rpt"/>
</dbReference>
<dbReference type="SUPFAM" id="SSF57424">
    <property type="entry name" value="LDL receptor-like module"/>
    <property type="match status" value="1"/>
</dbReference>
<comment type="caution">
    <text evidence="3">The sequence shown here is derived from an EMBL/GenBank/DDBJ whole genome shotgun (WGS) entry which is preliminary data.</text>
</comment>
<dbReference type="PROSITE" id="PS50068">
    <property type="entry name" value="LDLRA_2"/>
    <property type="match status" value="1"/>
</dbReference>
<feature type="disulfide bond" evidence="2">
    <location>
        <begin position="33"/>
        <end position="51"/>
    </location>
</feature>
<feature type="non-terminal residue" evidence="3">
    <location>
        <position position="81"/>
    </location>
</feature>
<organism evidence="3 4">
    <name type="scientific">Didymodactylos carnosus</name>
    <dbReference type="NCBI Taxonomy" id="1234261"/>
    <lineage>
        <taxon>Eukaryota</taxon>
        <taxon>Metazoa</taxon>
        <taxon>Spiralia</taxon>
        <taxon>Gnathifera</taxon>
        <taxon>Rotifera</taxon>
        <taxon>Eurotatoria</taxon>
        <taxon>Bdelloidea</taxon>
        <taxon>Philodinida</taxon>
        <taxon>Philodinidae</taxon>
        <taxon>Didymodactylos</taxon>
    </lineage>
</organism>
<dbReference type="Gene3D" id="4.10.400.10">
    <property type="entry name" value="Low-density Lipoprotein Receptor"/>
    <property type="match status" value="1"/>
</dbReference>
<dbReference type="EMBL" id="CAJOBA010020632">
    <property type="protein sequence ID" value="CAF3909172.1"/>
    <property type="molecule type" value="Genomic_DNA"/>
</dbReference>
<dbReference type="AlphaFoldDB" id="A0A8S2LL90"/>